<sequence>MPPFTAPPLSRTSTFTDDEYDDDDYDWSGDEDLGNEEARFQDRMGVKKKRKGWGFKRILTLLFSSLIGSTFLAGVIVTPGILIQFFWYKNNPTDYRLRVKQNVQAWTFWAAANLIVSWWLALIVDLVPVVFRYLVMAAWGHVSETIKTRIELFQSVKNTVKPLLYAASGWVSWVIIFEHIYKLYDADEDNSREQYTNRVYQVIQFLFFFALVVCIQKMLSHAIAFSFHRTAFKDRLDVLAEALPAIEKLRDYSPPKHARHRSNGFRTPGLTPTLEKSGFTWNASNNGHADEGMMADTEDADRTMVNTGKKNKTRRRMLFFSSKEPSQSSLEAAEMGVLPNRPAESRPVTPGSTVHRYPPVDSRRSSDSDAINAQETIASAAKMLKSAVLHDARNIKGDDANEKSLLLGGGGTIDEAKHLARSVYTKFRPHHAGRNYLLPSDFYPAFPTHEAAEAAFRVFDSDNNGDISRGEIKSTLVKVYKERRFLARSMRDVGAALKTLDHILLFFAMVILFFISLSVFGVEVGDSLTSVYTLGIAASFIFKTAASNAFDAIMFLFVTHPFDTGDRCFIDDENLIVKKMGLFATVFTRVDGTESYYFNSQLFNKFITNVRRSDKMFENCTIQVAWTTPLEKLDELERCMNDWLQTEENRWFAPATSLVLQHIDYQRYLEITIGCLHNGTWQDWGLRCARKTAFHAAVQYFCRQIGIVGYEAPLPIVYGDPDTLVYQPPSPGAGGDEDTPYDGLDGGASRDHLDKVNDVATAPAKPTLGFLPPATSRNGGNMRQRKHSRKAILRAMDG</sequence>
<keyword evidence="5 7" id="KW-0472">Membrane</keyword>
<evidence type="ECO:0000313" key="9">
    <source>
        <dbReference type="EMBL" id="KIY72882.1"/>
    </source>
</evidence>
<evidence type="ECO:0000256" key="5">
    <source>
        <dbReference type="ARBA" id="ARBA00023136"/>
    </source>
</evidence>
<dbReference type="GO" id="GO:0006874">
    <property type="term" value="P:intracellular calcium ion homeostasis"/>
    <property type="evidence" value="ECO:0007669"/>
    <property type="project" value="TreeGrafter"/>
</dbReference>
<evidence type="ECO:0000256" key="7">
    <source>
        <dbReference type="SAM" id="Phobius"/>
    </source>
</evidence>
<feature type="compositionally biased region" description="Acidic residues" evidence="6">
    <location>
        <begin position="16"/>
        <end position="31"/>
    </location>
</feature>
<dbReference type="Pfam" id="PF25886">
    <property type="entry name" value="Msy1"/>
    <property type="match status" value="1"/>
</dbReference>
<evidence type="ECO:0000256" key="1">
    <source>
        <dbReference type="ARBA" id="ARBA00004370"/>
    </source>
</evidence>
<dbReference type="GO" id="GO:0005262">
    <property type="term" value="F:calcium channel activity"/>
    <property type="evidence" value="ECO:0007669"/>
    <property type="project" value="TreeGrafter"/>
</dbReference>
<dbReference type="PANTHER" id="PTHR31323:SF1">
    <property type="entry name" value="MECHANOSENSITIVE ION CHANNEL PROTEIN"/>
    <property type="match status" value="1"/>
</dbReference>
<dbReference type="InterPro" id="IPR018247">
    <property type="entry name" value="EF_Hand_1_Ca_BS"/>
</dbReference>
<feature type="transmembrane region" description="Helical" evidence="7">
    <location>
        <begin position="58"/>
        <end position="88"/>
    </location>
</feature>
<feature type="domain" description="EF-hand" evidence="8">
    <location>
        <begin position="447"/>
        <end position="482"/>
    </location>
</feature>
<feature type="transmembrane region" description="Helical" evidence="7">
    <location>
        <begin position="503"/>
        <end position="522"/>
    </location>
</feature>
<dbReference type="EMBL" id="KN880439">
    <property type="protein sequence ID" value="KIY72882.1"/>
    <property type="molecule type" value="Genomic_DNA"/>
</dbReference>
<organism evidence="9 10">
    <name type="scientific">Cylindrobasidium torrendii FP15055 ss-10</name>
    <dbReference type="NCBI Taxonomy" id="1314674"/>
    <lineage>
        <taxon>Eukaryota</taxon>
        <taxon>Fungi</taxon>
        <taxon>Dikarya</taxon>
        <taxon>Basidiomycota</taxon>
        <taxon>Agaricomycotina</taxon>
        <taxon>Agaricomycetes</taxon>
        <taxon>Agaricomycetidae</taxon>
        <taxon>Agaricales</taxon>
        <taxon>Marasmiineae</taxon>
        <taxon>Physalacriaceae</taxon>
        <taxon>Cylindrobasidium</taxon>
    </lineage>
</organism>
<feature type="transmembrane region" description="Helical" evidence="7">
    <location>
        <begin position="534"/>
        <end position="558"/>
    </location>
</feature>
<evidence type="ECO:0000256" key="6">
    <source>
        <dbReference type="SAM" id="MobiDB-lite"/>
    </source>
</evidence>
<accession>A0A0D7BR30</accession>
<dbReference type="InterPro" id="IPR058650">
    <property type="entry name" value="Msy1/2-like"/>
</dbReference>
<dbReference type="OrthoDB" id="544685at2759"/>
<dbReference type="AlphaFoldDB" id="A0A0D7BR30"/>
<evidence type="ECO:0000256" key="3">
    <source>
        <dbReference type="ARBA" id="ARBA00022837"/>
    </source>
</evidence>
<dbReference type="SUPFAM" id="SSF50182">
    <property type="entry name" value="Sm-like ribonucleoproteins"/>
    <property type="match status" value="1"/>
</dbReference>
<dbReference type="InterPro" id="IPR010920">
    <property type="entry name" value="LSM_dom_sf"/>
</dbReference>
<reference evidence="9 10" key="1">
    <citation type="journal article" date="2015" name="Fungal Genet. Biol.">
        <title>Evolution of novel wood decay mechanisms in Agaricales revealed by the genome sequences of Fistulina hepatica and Cylindrobasidium torrendii.</title>
        <authorList>
            <person name="Floudas D."/>
            <person name="Held B.W."/>
            <person name="Riley R."/>
            <person name="Nagy L.G."/>
            <person name="Koehler G."/>
            <person name="Ransdell A.S."/>
            <person name="Younus H."/>
            <person name="Chow J."/>
            <person name="Chiniquy J."/>
            <person name="Lipzen A."/>
            <person name="Tritt A."/>
            <person name="Sun H."/>
            <person name="Haridas S."/>
            <person name="LaButti K."/>
            <person name="Ohm R.A."/>
            <person name="Kues U."/>
            <person name="Blanchette R.A."/>
            <person name="Grigoriev I.V."/>
            <person name="Minto R.E."/>
            <person name="Hibbett D.S."/>
        </authorList>
    </citation>
    <scope>NUCLEOTIDE SEQUENCE [LARGE SCALE GENOMIC DNA]</scope>
    <source>
        <strain evidence="9 10">FP15055 ss-10</strain>
    </source>
</reference>
<feature type="transmembrane region" description="Helical" evidence="7">
    <location>
        <begin position="201"/>
        <end position="219"/>
    </location>
</feature>
<comment type="subcellular location">
    <subcellularLocation>
        <location evidence="1">Membrane</location>
    </subcellularLocation>
</comment>
<feature type="region of interest" description="Disordered" evidence="6">
    <location>
        <begin position="1"/>
        <end position="31"/>
    </location>
</feature>
<dbReference type="GO" id="GO:0005509">
    <property type="term" value="F:calcium ion binding"/>
    <property type="evidence" value="ECO:0007669"/>
    <property type="project" value="InterPro"/>
</dbReference>
<evidence type="ECO:0000259" key="8">
    <source>
        <dbReference type="PROSITE" id="PS50222"/>
    </source>
</evidence>
<dbReference type="PROSITE" id="PS00018">
    <property type="entry name" value="EF_HAND_1"/>
    <property type="match status" value="1"/>
</dbReference>
<feature type="region of interest" description="Disordered" evidence="6">
    <location>
        <begin position="726"/>
        <end position="798"/>
    </location>
</feature>
<keyword evidence="10" id="KW-1185">Reference proteome</keyword>
<dbReference type="PROSITE" id="PS50222">
    <property type="entry name" value="EF_HAND_2"/>
    <property type="match status" value="1"/>
</dbReference>
<proteinExistence type="predicted"/>
<evidence type="ECO:0000313" key="10">
    <source>
        <dbReference type="Proteomes" id="UP000054007"/>
    </source>
</evidence>
<dbReference type="GO" id="GO:0016020">
    <property type="term" value="C:membrane"/>
    <property type="evidence" value="ECO:0007669"/>
    <property type="project" value="UniProtKB-SubCell"/>
</dbReference>
<feature type="compositionally biased region" description="Basic residues" evidence="6">
    <location>
        <begin position="783"/>
        <end position="792"/>
    </location>
</feature>
<feature type="region of interest" description="Disordered" evidence="6">
    <location>
        <begin position="340"/>
        <end position="369"/>
    </location>
</feature>
<evidence type="ECO:0000256" key="2">
    <source>
        <dbReference type="ARBA" id="ARBA00022692"/>
    </source>
</evidence>
<dbReference type="Pfam" id="PF00924">
    <property type="entry name" value="MS_channel_2nd"/>
    <property type="match status" value="1"/>
</dbReference>
<dbReference type="Gene3D" id="2.30.30.60">
    <property type="match status" value="1"/>
</dbReference>
<dbReference type="STRING" id="1314674.A0A0D7BR30"/>
<dbReference type="InterPro" id="IPR023408">
    <property type="entry name" value="MscS_beta-dom_sf"/>
</dbReference>
<protein>
    <recommendedName>
        <fullName evidence="8">EF-hand domain-containing protein</fullName>
    </recommendedName>
</protein>
<dbReference type="InterPro" id="IPR011992">
    <property type="entry name" value="EF-hand-dom_pair"/>
</dbReference>
<dbReference type="PANTHER" id="PTHR31323">
    <property type="entry name" value="MECHANOSENSITIVE ION CHANNEL PROTEIN MSY2"/>
    <property type="match status" value="1"/>
</dbReference>
<dbReference type="Proteomes" id="UP000054007">
    <property type="component" value="Unassembled WGS sequence"/>
</dbReference>
<feature type="compositionally biased region" description="Basic and acidic residues" evidence="6">
    <location>
        <begin position="748"/>
        <end position="757"/>
    </location>
</feature>
<feature type="transmembrane region" description="Helical" evidence="7">
    <location>
        <begin position="108"/>
        <end position="131"/>
    </location>
</feature>
<feature type="transmembrane region" description="Helical" evidence="7">
    <location>
        <begin position="163"/>
        <end position="181"/>
    </location>
</feature>
<dbReference type="InterPro" id="IPR002048">
    <property type="entry name" value="EF_hand_dom"/>
</dbReference>
<gene>
    <name evidence="9" type="ORF">CYLTODRAFT_343298</name>
</gene>
<name>A0A0D7BR30_9AGAR</name>
<keyword evidence="4 7" id="KW-1133">Transmembrane helix</keyword>
<keyword evidence="2 7" id="KW-0812">Transmembrane</keyword>
<keyword evidence="3" id="KW-0106">Calcium</keyword>
<dbReference type="InterPro" id="IPR006685">
    <property type="entry name" value="MscS_channel_2nd"/>
</dbReference>
<evidence type="ECO:0000256" key="4">
    <source>
        <dbReference type="ARBA" id="ARBA00022989"/>
    </source>
</evidence>
<dbReference type="SUPFAM" id="SSF47473">
    <property type="entry name" value="EF-hand"/>
    <property type="match status" value="1"/>
</dbReference>